<dbReference type="InterPro" id="IPR052340">
    <property type="entry name" value="RNase_Y/CdgJ"/>
</dbReference>
<evidence type="ECO:0000313" key="3">
    <source>
        <dbReference type="Proteomes" id="UP000317093"/>
    </source>
</evidence>
<feature type="domain" description="HDOD" evidence="1">
    <location>
        <begin position="19"/>
        <end position="215"/>
    </location>
</feature>
<dbReference type="InterPro" id="IPR013976">
    <property type="entry name" value="HDOD"/>
</dbReference>
<dbReference type="KEGG" id="knv:Pan216_55080"/>
<dbReference type="SUPFAM" id="SSF109604">
    <property type="entry name" value="HD-domain/PDEase-like"/>
    <property type="match status" value="1"/>
</dbReference>
<protein>
    <submittedName>
        <fullName evidence="2">HDOD domain protein</fullName>
    </submittedName>
</protein>
<reference evidence="2 3" key="1">
    <citation type="submission" date="2019-02" db="EMBL/GenBank/DDBJ databases">
        <title>Deep-cultivation of Planctomycetes and their phenomic and genomic characterization uncovers novel biology.</title>
        <authorList>
            <person name="Wiegand S."/>
            <person name="Jogler M."/>
            <person name="Boedeker C."/>
            <person name="Pinto D."/>
            <person name="Vollmers J."/>
            <person name="Rivas-Marin E."/>
            <person name="Kohn T."/>
            <person name="Peeters S.H."/>
            <person name="Heuer A."/>
            <person name="Rast P."/>
            <person name="Oberbeckmann S."/>
            <person name="Bunk B."/>
            <person name="Jeske O."/>
            <person name="Meyerdierks A."/>
            <person name="Storesund J.E."/>
            <person name="Kallscheuer N."/>
            <person name="Luecker S."/>
            <person name="Lage O.M."/>
            <person name="Pohl T."/>
            <person name="Merkel B.J."/>
            <person name="Hornburger P."/>
            <person name="Mueller R.-W."/>
            <person name="Bruemmer F."/>
            <person name="Labrenz M."/>
            <person name="Spormann A.M."/>
            <person name="Op den Camp H."/>
            <person name="Overmann J."/>
            <person name="Amann R."/>
            <person name="Jetten M.S.M."/>
            <person name="Mascher T."/>
            <person name="Medema M.H."/>
            <person name="Devos D.P."/>
            <person name="Kaster A.-K."/>
            <person name="Ovreas L."/>
            <person name="Rohde M."/>
            <person name="Galperin M.Y."/>
            <person name="Jogler C."/>
        </authorList>
    </citation>
    <scope>NUCLEOTIDE SEQUENCE [LARGE SCALE GENOMIC DNA]</scope>
    <source>
        <strain evidence="2 3">Pan216</strain>
    </source>
</reference>
<name>A0A518BCD8_9BACT</name>
<dbReference type="PANTHER" id="PTHR33525">
    <property type="match status" value="1"/>
</dbReference>
<dbReference type="OrthoDB" id="9788446at2"/>
<dbReference type="RefSeq" id="WP_145262942.1">
    <property type="nucleotide sequence ID" value="NZ_CP036279.1"/>
</dbReference>
<proteinExistence type="predicted"/>
<dbReference type="EMBL" id="CP036279">
    <property type="protein sequence ID" value="QDU64617.1"/>
    <property type="molecule type" value="Genomic_DNA"/>
</dbReference>
<accession>A0A518BCD8</accession>
<gene>
    <name evidence="2" type="ORF">Pan216_55080</name>
</gene>
<dbReference type="Pfam" id="PF08668">
    <property type="entry name" value="HDOD"/>
    <property type="match status" value="1"/>
</dbReference>
<dbReference type="Gene3D" id="1.10.3210.10">
    <property type="entry name" value="Hypothetical protein af1432"/>
    <property type="match status" value="1"/>
</dbReference>
<dbReference type="Proteomes" id="UP000317093">
    <property type="component" value="Chromosome"/>
</dbReference>
<dbReference type="AlphaFoldDB" id="A0A518BCD8"/>
<sequence length="297" mass="33282">MSPVSAGIFVEKFRKLGTIPTLPQAATRALAIANDPKCTISDFARVIESDPALATSLLKLVNSSYYAGNSRISNLTMAITRLGLRETQNMILAVSVRSVFRWMPKDQQEERDRLWRHSALTAVLCRHINEKLGFDFNGEEFSSGLAHDLGRIMLAVGYPDVFCKLSERESLDEGILLQDEESLLGFNHTDLGSWLANMWNLSEEMVEAIQYHHHPDRAPKYSILCSIVSIGEEMANFMEEHRTVEGIDLSNNPGWILLRNRWQAIDELDPSVFATAVMIEAMDEAEALVVVDAEVTV</sequence>
<organism evidence="2 3">
    <name type="scientific">Kolteria novifilia</name>
    <dbReference type="NCBI Taxonomy" id="2527975"/>
    <lineage>
        <taxon>Bacteria</taxon>
        <taxon>Pseudomonadati</taxon>
        <taxon>Planctomycetota</taxon>
        <taxon>Planctomycetia</taxon>
        <taxon>Kolteriales</taxon>
        <taxon>Kolteriaceae</taxon>
        <taxon>Kolteria</taxon>
    </lineage>
</organism>
<evidence type="ECO:0000259" key="1">
    <source>
        <dbReference type="PROSITE" id="PS51833"/>
    </source>
</evidence>
<evidence type="ECO:0000313" key="2">
    <source>
        <dbReference type="EMBL" id="QDU64617.1"/>
    </source>
</evidence>
<dbReference type="PANTHER" id="PTHR33525:SF3">
    <property type="entry name" value="RIBONUCLEASE Y"/>
    <property type="match status" value="1"/>
</dbReference>
<dbReference type="PROSITE" id="PS51833">
    <property type="entry name" value="HDOD"/>
    <property type="match status" value="1"/>
</dbReference>
<keyword evidence="3" id="KW-1185">Reference proteome</keyword>